<protein>
    <submittedName>
        <fullName evidence="2">Uncharacterized protein</fullName>
    </submittedName>
</protein>
<gene>
    <name evidence="2" type="ORF">NC653_025959</name>
</gene>
<evidence type="ECO:0000313" key="3">
    <source>
        <dbReference type="Proteomes" id="UP001164929"/>
    </source>
</evidence>
<name>A0AAD6MEU2_9ROSI</name>
<dbReference type="EMBL" id="JAQIZT010000010">
    <property type="protein sequence ID" value="KAJ6982997.1"/>
    <property type="molecule type" value="Genomic_DNA"/>
</dbReference>
<evidence type="ECO:0000313" key="2">
    <source>
        <dbReference type="EMBL" id="KAJ6982997.1"/>
    </source>
</evidence>
<sequence>MWFSFADKKLRKERRRRRRRRRRGSGKRVGWGLGRFVLASVCFPLPLALSLCGVIYVMGFVYEKGEYGACVVFYYFVYGIRKGKALTL</sequence>
<accession>A0AAD6MEU2</accession>
<keyword evidence="3" id="KW-1185">Reference proteome</keyword>
<dbReference type="AlphaFoldDB" id="A0AAD6MEU2"/>
<dbReference type="Proteomes" id="UP001164929">
    <property type="component" value="Chromosome 10"/>
</dbReference>
<comment type="caution">
    <text evidence="2">The sequence shown here is derived from an EMBL/GenBank/DDBJ whole genome shotgun (WGS) entry which is preliminary data.</text>
</comment>
<feature type="region of interest" description="Disordered" evidence="1">
    <location>
        <begin position="1"/>
        <end position="28"/>
    </location>
</feature>
<organism evidence="2 3">
    <name type="scientific">Populus alba x Populus x berolinensis</name>
    <dbReference type="NCBI Taxonomy" id="444605"/>
    <lineage>
        <taxon>Eukaryota</taxon>
        <taxon>Viridiplantae</taxon>
        <taxon>Streptophyta</taxon>
        <taxon>Embryophyta</taxon>
        <taxon>Tracheophyta</taxon>
        <taxon>Spermatophyta</taxon>
        <taxon>Magnoliopsida</taxon>
        <taxon>eudicotyledons</taxon>
        <taxon>Gunneridae</taxon>
        <taxon>Pentapetalae</taxon>
        <taxon>rosids</taxon>
        <taxon>fabids</taxon>
        <taxon>Malpighiales</taxon>
        <taxon>Salicaceae</taxon>
        <taxon>Saliceae</taxon>
        <taxon>Populus</taxon>
    </lineage>
</organism>
<evidence type="ECO:0000256" key="1">
    <source>
        <dbReference type="SAM" id="MobiDB-lite"/>
    </source>
</evidence>
<proteinExistence type="predicted"/>
<reference evidence="2" key="1">
    <citation type="journal article" date="2023" name="Mol. Ecol. Resour.">
        <title>Chromosome-level genome assembly of a triploid poplar Populus alba 'Berolinensis'.</title>
        <authorList>
            <person name="Chen S."/>
            <person name="Yu Y."/>
            <person name="Wang X."/>
            <person name="Wang S."/>
            <person name="Zhang T."/>
            <person name="Zhou Y."/>
            <person name="He R."/>
            <person name="Meng N."/>
            <person name="Wang Y."/>
            <person name="Liu W."/>
            <person name="Liu Z."/>
            <person name="Liu J."/>
            <person name="Guo Q."/>
            <person name="Huang H."/>
            <person name="Sederoff R.R."/>
            <person name="Wang G."/>
            <person name="Qu G."/>
            <person name="Chen S."/>
        </authorList>
    </citation>
    <scope>NUCLEOTIDE SEQUENCE</scope>
    <source>
        <strain evidence="2">SC-2020</strain>
    </source>
</reference>
<feature type="compositionally biased region" description="Basic and acidic residues" evidence="1">
    <location>
        <begin position="1"/>
        <end position="10"/>
    </location>
</feature>
<feature type="compositionally biased region" description="Basic residues" evidence="1">
    <location>
        <begin position="11"/>
        <end position="26"/>
    </location>
</feature>